<feature type="region of interest" description="Disordered" evidence="1">
    <location>
        <begin position="53"/>
        <end position="101"/>
    </location>
</feature>
<feature type="compositionally biased region" description="Basic and acidic residues" evidence="1">
    <location>
        <begin position="152"/>
        <end position="162"/>
    </location>
</feature>
<accession>A0ABR4AKQ6</accession>
<proteinExistence type="predicted"/>
<sequence>MPRTLLVLQPVKTQKETPIMPPLKLRQSPTVHLIRIALQDMMNILARLLGNRPAQNSSAPPSLLPILKSSKPTLPTIEKGTNSHIANKPLHIPPNPHPWPPTLPTHRPRQMNPLQMRREQKRTLIYHTKRDWIVDNGKVVAETSDESAVGGVKDRVLEDDGA</sequence>
<evidence type="ECO:0000313" key="3">
    <source>
        <dbReference type="Proteomes" id="UP001590950"/>
    </source>
</evidence>
<feature type="compositionally biased region" description="Pro residues" evidence="1">
    <location>
        <begin position="91"/>
        <end position="101"/>
    </location>
</feature>
<evidence type="ECO:0000256" key="1">
    <source>
        <dbReference type="SAM" id="MobiDB-lite"/>
    </source>
</evidence>
<keyword evidence="3" id="KW-1185">Reference proteome</keyword>
<protein>
    <submittedName>
        <fullName evidence="2">Uncharacterized protein</fullName>
    </submittedName>
</protein>
<feature type="region of interest" description="Disordered" evidence="1">
    <location>
        <begin position="143"/>
        <end position="162"/>
    </location>
</feature>
<dbReference type="EMBL" id="JBEFKJ010000010">
    <property type="protein sequence ID" value="KAL2044018.1"/>
    <property type="molecule type" value="Genomic_DNA"/>
</dbReference>
<gene>
    <name evidence="2" type="ORF">N7G274_003539</name>
</gene>
<dbReference type="Proteomes" id="UP001590950">
    <property type="component" value="Unassembled WGS sequence"/>
</dbReference>
<reference evidence="2 3" key="1">
    <citation type="submission" date="2024-09" db="EMBL/GenBank/DDBJ databases">
        <title>Rethinking Asexuality: The Enigmatic Case of Functional Sexual Genes in Lepraria (Stereocaulaceae).</title>
        <authorList>
            <person name="Doellman M."/>
            <person name="Sun Y."/>
            <person name="Barcenas-Pena A."/>
            <person name="Lumbsch H.T."/>
            <person name="Grewe F."/>
        </authorList>
    </citation>
    <scope>NUCLEOTIDE SEQUENCE [LARGE SCALE GENOMIC DNA]</scope>
    <source>
        <strain evidence="2 3">Mercado 3170</strain>
    </source>
</reference>
<comment type="caution">
    <text evidence="2">The sequence shown here is derived from an EMBL/GenBank/DDBJ whole genome shotgun (WGS) entry which is preliminary data.</text>
</comment>
<name>A0ABR4AKQ6_9LECA</name>
<evidence type="ECO:0000313" key="2">
    <source>
        <dbReference type="EMBL" id="KAL2044018.1"/>
    </source>
</evidence>
<organism evidence="2 3">
    <name type="scientific">Stereocaulon virgatum</name>
    <dbReference type="NCBI Taxonomy" id="373712"/>
    <lineage>
        <taxon>Eukaryota</taxon>
        <taxon>Fungi</taxon>
        <taxon>Dikarya</taxon>
        <taxon>Ascomycota</taxon>
        <taxon>Pezizomycotina</taxon>
        <taxon>Lecanoromycetes</taxon>
        <taxon>OSLEUM clade</taxon>
        <taxon>Lecanoromycetidae</taxon>
        <taxon>Lecanorales</taxon>
        <taxon>Lecanorineae</taxon>
        <taxon>Stereocaulaceae</taxon>
        <taxon>Stereocaulon</taxon>
    </lineage>
</organism>